<accession>A0AAE1MIN1</accession>
<organism evidence="1 2">
    <name type="scientific">Acacia crassicarpa</name>
    <name type="common">northern wattle</name>
    <dbReference type="NCBI Taxonomy" id="499986"/>
    <lineage>
        <taxon>Eukaryota</taxon>
        <taxon>Viridiplantae</taxon>
        <taxon>Streptophyta</taxon>
        <taxon>Embryophyta</taxon>
        <taxon>Tracheophyta</taxon>
        <taxon>Spermatophyta</taxon>
        <taxon>Magnoliopsida</taxon>
        <taxon>eudicotyledons</taxon>
        <taxon>Gunneridae</taxon>
        <taxon>Pentapetalae</taxon>
        <taxon>rosids</taxon>
        <taxon>fabids</taxon>
        <taxon>Fabales</taxon>
        <taxon>Fabaceae</taxon>
        <taxon>Caesalpinioideae</taxon>
        <taxon>mimosoid clade</taxon>
        <taxon>Acacieae</taxon>
        <taxon>Acacia</taxon>
    </lineage>
</organism>
<comment type="caution">
    <text evidence="1">The sequence shown here is derived from an EMBL/GenBank/DDBJ whole genome shotgun (WGS) entry which is preliminary data.</text>
</comment>
<reference evidence="1" key="1">
    <citation type="submission" date="2023-10" db="EMBL/GenBank/DDBJ databases">
        <title>Chromosome-level genome of the transformable northern wattle, Acacia crassicarpa.</title>
        <authorList>
            <person name="Massaro I."/>
            <person name="Sinha N.R."/>
            <person name="Poethig S."/>
            <person name="Leichty A.R."/>
        </authorList>
    </citation>
    <scope>NUCLEOTIDE SEQUENCE</scope>
    <source>
        <strain evidence="1">Acra3RX</strain>
        <tissue evidence="1">Leaf</tissue>
    </source>
</reference>
<keyword evidence="2" id="KW-1185">Reference proteome</keyword>
<dbReference type="PANTHER" id="PTHR47481:SF34">
    <property type="entry name" value="CCHC-TYPE DOMAIN-CONTAINING PROTEIN"/>
    <property type="match status" value="1"/>
</dbReference>
<dbReference type="Pfam" id="PF14223">
    <property type="entry name" value="Retrotran_gag_2"/>
    <property type="match status" value="1"/>
</dbReference>
<protein>
    <submittedName>
        <fullName evidence="1">Uncharacterized protein</fullName>
    </submittedName>
</protein>
<dbReference type="AlphaFoldDB" id="A0AAE1MIN1"/>
<evidence type="ECO:0000313" key="2">
    <source>
        <dbReference type="Proteomes" id="UP001293593"/>
    </source>
</evidence>
<sequence length="250" mass="27645">MSIEIASQMTHCTTSASLWKSISEFVAANTRSRITFLKGEFHRLKKGLLKMRDYLSKVKSISDNLNLAGSPLSLTDLVTQTLAGLDTEYTPIVVILLEKENLSWADLQSKLLTFESRLEQLNTTATTNLSSAFANLTFQPNSSQSRSQITVELEEGEARDARTEASLVDVLLPVVEEYPKMISGAISVKSLVMKSKIVSKGLIEVLSHLASLIMRLHILPPQRLLQTQPGILTLGRLITLPTLLRTLVQI</sequence>
<dbReference type="EMBL" id="JAWXYG010000006">
    <property type="protein sequence ID" value="KAK4269182.1"/>
    <property type="molecule type" value="Genomic_DNA"/>
</dbReference>
<proteinExistence type="predicted"/>
<dbReference type="Proteomes" id="UP001293593">
    <property type="component" value="Unassembled WGS sequence"/>
</dbReference>
<evidence type="ECO:0000313" key="1">
    <source>
        <dbReference type="EMBL" id="KAK4269182.1"/>
    </source>
</evidence>
<gene>
    <name evidence="1" type="ORF">QN277_022373</name>
</gene>
<dbReference type="PANTHER" id="PTHR47481">
    <property type="match status" value="1"/>
</dbReference>
<name>A0AAE1MIN1_9FABA</name>